<dbReference type="KEGG" id="bvz:BRAD3257_0869"/>
<evidence type="ECO:0000313" key="2">
    <source>
        <dbReference type="Proteomes" id="UP000246085"/>
    </source>
</evidence>
<proteinExistence type="predicted"/>
<name>A0A2U3PSB2_9BRAD</name>
<dbReference type="Proteomes" id="UP000246085">
    <property type="component" value="Chromosome BRAD3257"/>
</dbReference>
<dbReference type="AlphaFoldDB" id="A0A2U3PSB2"/>
<gene>
    <name evidence="1" type="ORF">BRAD3257_0869</name>
</gene>
<sequence length="59" mass="6468">MGCGTQFCSMESQKTVCIHTVPVDVHPIRCAIYRQPKPAVASCGRLHPYRNQTGDNHAG</sequence>
<dbReference type="EMBL" id="LS398110">
    <property type="protein sequence ID" value="SPP92022.1"/>
    <property type="molecule type" value="Genomic_DNA"/>
</dbReference>
<reference evidence="1 2" key="1">
    <citation type="submission" date="2018-03" db="EMBL/GenBank/DDBJ databases">
        <authorList>
            <person name="Gully D."/>
        </authorList>
    </citation>
    <scope>NUCLEOTIDE SEQUENCE [LARGE SCALE GENOMIC DNA]</scope>
    <source>
        <strain evidence="1">ORS3257</strain>
    </source>
</reference>
<evidence type="ECO:0000313" key="1">
    <source>
        <dbReference type="EMBL" id="SPP92022.1"/>
    </source>
</evidence>
<protein>
    <submittedName>
        <fullName evidence="1">Uncharacterized protein</fullName>
    </submittedName>
</protein>
<accession>A0A2U3PSB2</accession>
<organism evidence="1 2">
    <name type="scientific">Bradyrhizobium vignae</name>
    <dbReference type="NCBI Taxonomy" id="1549949"/>
    <lineage>
        <taxon>Bacteria</taxon>
        <taxon>Pseudomonadati</taxon>
        <taxon>Pseudomonadota</taxon>
        <taxon>Alphaproteobacteria</taxon>
        <taxon>Hyphomicrobiales</taxon>
        <taxon>Nitrobacteraceae</taxon>
        <taxon>Bradyrhizobium</taxon>
    </lineage>
</organism>